<protein>
    <submittedName>
        <fullName evidence="4">Winged helix-turn-helix domain-containing protein</fullName>
    </submittedName>
</protein>
<dbReference type="PANTHER" id="PTHR35807">
    <property type="entry name" value="TRANSCRIPTIONAL REGULATOR REDD-RELATED"/>
    <property type="match status" value="1"/>
</dbReference>
<comment type="similarity">
    <text evidence="1">Belongs to the AfsR/DnrI/RedD regulatory family.</text>
</comment>
<evidence type="ECO:0000259" key="3">
    <source>
        <dbReference type="PROSITE" id="PS50887"/>
    </source>
</evidence>
<dbReference type="InterPro" id="IPR000160">
    <property type="entry name" value="GGDEF_dom"/>
</dbReference>
<dbReference type="PROSITE" id="PS50887">
    <property type="entry name" value="GGDEF"/>
    <property type="match status" value="1"/>
</dbReference>
<accession>A0A931AQB2</accession>
<keyword evidence="5" id="KW-1185">Reference proteome</keyword>
<dbReference type="SUPFAM" id="SSF48452">
    <property type="entry name" value="TPR-like"/>
    <property type="match status" value="1"/>
</dbReference>
<reference evidence="4" key="1">
    <citation type="submission" date="2020-11" db="EMBL/GenBank/DDBJ databases">
        <title>Halonatronomonas betainensis gen. nov., sp. nov. a novel haloalkaliphilic representative of the family Halanaerobiacae capable of betaine degradation.</title>
        <authorList>
            <person name="Boltyanskaya Y."/>
            <person name="Kevbrin V."/>
            <person name="Detkova E."/>
            <person name="Grouzdev D.S."/>
            <person name="Koziaeva V."/>
            <person name="Zhilina T."/>
        </authorList>
    </citation>
    <scope>NUCLEOTIDE SEQUENCE</scope>
    <source>
        <strain evidence="4">Z-7014</strain>
    </source>
</reference>
<dbReference type="Pfam" id="PF03704">
    <property type="entry name" value="BTAD"/>
    <property type="match status" value="1"/>
</dbReference>
<keyword evidence="2" id="KW-0238">DNA-binding</keyword>
<dbReference type="Proteomes" id="UP000621436">
    <property type="component" value="Unassembled WGS sequence"/>
</dbReference>
<dbReference type="GO" id="GO:0003677">
    <property type="term" value="F:DNA binding"/>
    <property type="evidence" value="ECO:0007669"/>
    <property type="project" value="UniProtKB-KW"/>
</dbReference>
<name>A0A931AQB2_9FIRM</name>
<proteinExistence type="inferred from homology"/>
<dbReference type="Gene3D" id="1.25.40.10">
    <property type="entry name" value="Tetratricopeptide repeat domain"/>
    <property type="match status" value="1"/>
</dbReference>
<comment type="caution">
    <text evidence="4">The sequence shown here is derived from an EMBL/GenBank/DDBJ whole genome shotgun (WGS) entry which is preliminary data.</text>
</comment>
<dbReference type="InterPro" id="IPR016032">
    <property type="entry name" value="Sig_transdc_resp-reg_C-effctor"/>
</dbReference>
<dbReference type="InterPro" id="IPR005158">
    <property type="entry name" value="BTAD"/>
</dbReference>
<dbReference type="InterPro" id="IPR011990">
    <property type="entry name" value="TPR-like_helical_dom_sf"/>
</dbReference>
<dbReference type="Gene3D" id="1.10.10.10">
    <property type="entry name" value="Winged helix-like DNA-binding domain superfamily/Winged helix DNA-binding domain"/>
    <property type="match status" value="1"/>
</dbReference>
<dbReference type="SMART" id="SM00862">
    <property type="entry name" value="Trans_reg_C"/>
    <property type="match status" value="1"/>
</dbReference>
<feature type="domain" description="GGDEF" evidence="3">
    <location>
        <begin position="298"/>
        <end position="386"/>
    </location>
</feature>
<dbReference type="GO" id="GO:0006355">
    <property type="term" value="P:regulation of DNA-templated transcription"/>
    <property type="evidence" value="ECO:0007669"/>
    <property type="project" value="InterPro"/>
</dbReference>
<dbReference type="InterPro" id="IPR051677">
    <property type="entry name" value="AfsR-DnrI-RedD_regulator"/>
</dbReference>
<dbReference type="InterPro" id="IPR001867">
    <property type="entry name" value="OmpR/PhoB-type_DNA-bd"/>
</dbReference>
<dbReference type="GO" id="GO:0000160">
    <property type="term" value="P:phosphorelay signal transduction system"/>
    <property type="evidence" value="ECO:0007669"/>
    <property type="project" value="InterPro"/>
</dbReference>
<gene>
    <name evidence="4" type="ORF">I0Q91_07785</name>
</gene>
<dbReference type="EMBL" id="JADPIE010000004">
    <property type="protein sequence ID" value="MBF8436972.1"/>
    <property type="molecule type" value="Genomic_DNA"/>
</dbReference>
<dbReference type="AlphaFoldDB" id="A0A931AQB2"/>
<evidence type="ECO:0000256" key="1">
    <source>
        <dbReference type="ARBA" id="ARBA00005820"/>
    </source>
</evidence>
<dbReference type="Pfam" id="PF00486">
    <property type="entry name" value="Trans_reg_C"/>
    <property type="match status" value="1"/>
</dbReference>
<dbReference type="InterPro" id="IPR036388">
    <property type="entry name" value="WH-like_DNA-bd_sf"/>
</dbReference>
<dbReference type="SUPFAM" id="SSF55073">
    <property type="entry name" value="Nucleotide cyclase"/>
    <property type="match status" value="1"/>
</dbReference>
<dbReference type="InterPro" id="IPR029787">
    <property type="entry name" value="Nucleotide_cyclase"/>
</dbReference>
<dbReference type="RefSeq" id="WP_270453900.1">
    <property type="nucleotide sequence ID" value="NZ_JADPIE010000004.1"/>
</dbReference>
<evidence type="ECO:0000313" key="5">
    <source>
        <dbReference type="Proteomes" id="UP000621436"/>
    </source>
</evidence>
<dbReference type="PANTHER" id="PTHR35807:SF2">
    <property type="entry name" value="TRANSCRIPTIONAL ACTIVATOR DOMAIN"/>
    <property type="match status" value="1"/>
</dbReference>
<evidence type="ECO:0000256" key="2">
    <source>
        <dbReference type="ARBA" id="ARBA00023125"/>
    </source>
</evidence>
<evidence type="ECO:0000313" key="4">
    <source>
        <dbReference type="EMBL" id="MBF8436972.1"/>
    </source>
</evidence>
<sequence>MGKALEVYSLGNFKIRRGNEIITENIHKLSKRWELLQYLIVHSNREVSRDELIMVLRLHNNDDPEGALTALVYRLRKLINNGDDSDYIKTLGSAYSFNHELEYWFDAEEFAILCNETVEFINEDSTDSIDTFDRALNLYKGDFLQEAKSDEWIWSTRNHYRDILVDTMLKMDDFLRSKAEYEKALVFYDKLNEFVFFDEMIIKGLIQTMVDAGRYSQAKKKYDEIIKLYEENGLRVHPELEGMANNLNANRSESLQDVLDEINNSNRKGLAYLTDSDNFIRLYNLEKHRTERTGIPRMVVHIRLVSENGFEDTEKLEDKMLDLLIRHLRSGDIVCRWDENHFIILLLDIENKDVDTVIARIENAFIARYGIPEGVRLEERSFKLGD</sequence>
<dbReference type="SUPFAM" id="SSF46894">
    <property type="entry name" value="C-terminal effector domain of the bipartite response regulators"/>
    <property type="match status" value="1"/>
</dbReference>
<organism evidence="4 5">
    <name type="scientific">Halonatronomonas betaini</name>
    <dbReference type="NCBI Taxonomy" id="2778430"/>
    <lineage>
        <taxon>Bacteria</taxon>
        <taxon>Bacillati</taxon>
        <taxon>Bacillota</taxon>
        <taxon>Clostridia</taxon>
        <taxon>Halanaerobiales</taxon>
        <taxon>Halarsenatibacteraceae</taxon>
        <taxon>Halonatronomonas</taxon>
    </lineage>
</organism>